<accession>A0ABS5A4F9</accession>
<dbReference type="RefSeq" id="WP_209706217.1">
    <property type="nucleotide sequence ID" value="NZ_JAGIOO010000001.1"/>
</dbReference>
<proteinExistence type="predicted"/>
<gene>
    <name evidence="1" type="ORF">JOF53_000330</name>
</gene>
<comment type="caution">
    <text evidence="1">The sequence shown here is derived from an EMBL/GenBank/DDBJ whole genome shotgun (WGS) entry which is preliminary data.</text>
</comment>
<keyword evidence="2" id="KW-1185">Reference proteome</keyword>
<dbReference type="EMBL" id="JAGIOO010000001">
    <property type="protein sequence ID" value="MBP2471458.1"/>
    <property type="molecule type" value="Genomic_DNA"/>
</dbReference>
<evidence type="ECO:0008006" key="3">
    <source>
        <dbReference type="Google" id="ProtNLM"/>
    </source>
</evidence>
<protein>
    <recommendedName>
        <fullName evidence="3">Serine/threonine protein kinase</fullName>
    </recommendedName>
</protein>
<evidence type="ECO:0000313" key="1">
    <source>
        <dbReference type="EMBL" id="MBP2471458.1"/>
    </source>
</evidence>
<evidence type="ECO:0000313" key="2">
    <source>
        <dbReference type="Proteomes" id="UP001519363"/>
    </source>
</evidence>
<organism evidence="1 2">
    <name type="scientific">Crossiella equi</name>
    <dbReference type="NCBI Taxonomy" id="130796"/>
    <lineage>
        <taxon>Bacteria</taxon>
        <taxon>Bacillati</taxon>
        <taxon>Actinomycetota</taxon>
        <taxon>Actinomycetes</taxon>
        <taxon>Pseudonocardiales</taxon>
        <taxon>Pseudonocardiaceae</taxon>
        <taxon>Crossiella</taxon>
    </lineage>
</organism>
<name>A0ABS5A4F9_9PSEU</name>
<sequence>MHNDVLVQCDGEGEDAVRRLSPGERVCFSSVRGTVRLSEAGQVIGEIAAEGDHWRLSNLTGDATFVVENLEGGGEYVKAGPRRQAVCVPFELARLVIPLVTQFSVIKIFSAPPEEAAPAECVRANPGGGSWSGLDEEAKYFLVLVALCEPRLRASSVVTAPPMPALLDRLRPVPGFEDVSRAAVNYHIDYLVSTKLRPYLREFTALGGRSSGKRDALVDIAVKYDLVRPEHLMRLPNRSRALSA</sequence>
<dbReference type="Proteomes" id="UP001519363">
    <property type="component" value="Unassembled WGS sequence"/>
</dbReference>
<reference evidence="1 2" key="1">
    <citation type="submission" date="2021-03" db="EMBL/GenBank/DDBJ databases">
        <title>Sequencing the genomes of 1000 actinobacteria strains.</title>
        <authorList>
            <person name="Klenk H.-P."/>
        </authorList>
    </citation>
    <scope>NUCLEOTIDE SEQUENCE [LARGE SCALE GENOMIC DNA]</scope>
    <source>
        <strain evidence="1 2">DSM 44580</strain>
    </source>
</reference>